<reference evidence="2 3" key="1">
    <citation type="journal article" date="2024" name="Ann. Entomol. Soc. Am.">
        <title>Genomic analyses of the southern and eastern yellowjacket wasps (Hymenoptera: Vespidae) reveal evolutionary signatures of social life.</title>
        <authorList>
            <person name="Catto M.A."/>
            <person name="Caine P.B."/>
            <person name="Orr S.E."/>
            <person name="Hunt B.G."/>
            <person name="Goodisman M.A.D."/>
        </authorList>
    </citation>
    <scope>NUCLEOTIDE SEQUENCE [LARGE SCALE GENOMIC DNA]</scope>
    <source>
        <strain evidence="2">233</strain>
        <tissue evidence="2">Head and thorax</tissue>
    </source>
</reference>
<evidence type="ECO:0000313" key="2">
    <source>
        <dbReference type="EMBL" id="KAL2714014.1"/>
    </source>
</evidence>
<dbReference type="EMBL" id="JAUDFV010000157">
    <property type="protein sequence ID" value="KAL2714014.1"/>
    <property type="molecule type" value="Genomic_DNA"/>
</dbReference>
<feature type="compositionally biased region" description="Polar residues" evidence="1">
    <location>
        <begin position="36"/>
        <end position="46"/>
    </location>
</feature>
<evidence type="ECO:0000256" key="1">
    <source>
        <dbReference type="SAM" id="MobiDB-lite"/>
    </source>
</evidence>
<feature type="region of interest" description="Disordered" evidence="1">
    <location>
        <begin position="1"/>
        <end position="48"/>
    </location>
</feature>
<organism evidence="2 3">
    <name type="scientific">Vespula squamosa</name>
    <name type="common">Southern yellow jacket</name>
    <name type="synonym">Wasp</name>
    <dbReference type="NCBI Taxonomy" id="30214"/>
    <lineage>
        <taxon>Eukaryota</taxon>
        <taxon>Metazoa</taxon>
        <taxon>Ecdysozoa</taxon>
        <taxon>Arthropoda</taxon>
        <taxon>Hexapoda</taxon>
        <taxon>Insecta</taxon>
        <taxon>Pterygota</taxon>
        <taxon>Neoptera</taxon>
        <taxon>Endopterygota</taxon>
        <taxon>Hymenoptera</taxon>
        <taxon>Apocrita</taxon>
        <taxon>Aculeata</taxon>
        <taxon>Vespoidea</taxon>
        <taxon>Vespidae</taxon>
        <taxon>Vespinae</taxon>
        <taxon>Vespula</taxon>
    </lineage>
</organism>
<dbReference type="Proteomes" id="UP001607302">
    <property type="component" value="Unassembled WGS sequence"/>
</dbReference>
<protein>
    <submittedName>
        <fullName evidence="2">Uncharacterized protein</fullName>
    </submittedName>
</protein>
<gene>
    <name evidence="2" type="ORF">V1478_016571</name>
</gene>
<evidence type="ECO:0000313" key="3">
    <source>
        <dbReference type="Proteomes" id="UP001607302"/>
    </source>
</evidence>
<name>A0ABD2A060_VESSQ</name>
<keyword evidence="3" id="KW-1185">Reference proteome</keyword>
<comment type="caution">
    <text evidence="2">The sequence shown here is derived from an EMBL/GenBank/DDBJ whole genome shotgun (WGS) entry which is preliminary data.</text>
</comment>
<accession>A0ABD2A060</accession>
<proteinExistence type="predicted"/>
<dbReference type="AlphaFoldDB" id="A0ABD2A060"/>
<sequence length="149" mass="16819">MREESGSEWGGRRGKRLLFDSKRPLPPAFPLSSPAQSTIQRRQVQTGRAHPDMFSAGCLVEIASGYCRRIAGRRRAATELDEQSLLRGKKSDYGGRDVKSFEVDAKIVESWQACVFSMLFEKPVKRLESEKAFLQAIIFPKCSVDEYDS</sequence>